<evidence type="ECO:0008006" key="4">
    <source>
        <dbReference type="Google" id="ProtNLM"/>
    </source>
</evidence>
<protein>
    <recommendedName>
        <fullName evidence="4">DUF4270 domain-containing protein</fullName>
    </recommendedName>
</protein>
<evidence type="ECO:0000256" key="1">
    <source>
        <dbReference type="SAM" id="SignalP"/>
    </source>
</evidence>
<evidence type="ECO:0000313" key="3">
    <source>
        <dbReference type="Proteomes" id="UP000184480"/>
    </source>
</evidence>
<accession>A0A1M5G2K9</accession>
<feature type="chain" id="PRO_5009910318" description="DUF4270 domain-containing protein" evidence="1">
    <location>
        <begin position="23"/>
        <end position="450"/>
    </location>
</feature>
<dbReference type="InterPro" id="IPR025366">
    <property type="entry name" value="DUF4270"/>
</dbReference>
<dbReference type="Pfam" id="PF14092">
    <property type="entry name" value="DUF4270"/>
    <property type="match status" value="1"/>
</dbReference>
<dbReference type="EMBL" id="FQUC01000013">
    <property type="protein sequence ID" value="SHF98040.1"/>
    <property type="molecule type" value="Genomic_DNA"/>
</dbReference>
<reference evidence="3" key="1">
    <citation type="submission" date="2016-11" db="EMBL/GenBank/DDBJ databases">
        <authorList>
            <person name="Varghese N."/>
            <person name="Submissions S."/>
        </authorList>
    </citation>
    <scope>NUCLEOTIDE SEQUENCE [LARGE SCALE GENOMIC DNA]</scope>
    <source>
        <strain evidence="3">DSM 27370</strain>
    </source>
</reference>
<dbReference type="AlphaFoldDB" id="A0A1M5G2K9"/>
<evidence type="ECO:0000313" key="2">
    <source>
        <dbReference type="EMBL" id="SHF98040.1"/>
    </source>
</evidence>
<dbReference type="Proteomes" id="UP000184480">
    <property type="component" value="Unassembled WGS sequence"/>
</dbReference>
<feature type="signal peptide" evidence="1">
    <location>
        <begin position="1"/>
        <end position="22"/>
    </location>
</feature>
<proteinExistence type="predicted"/>
<dbReference type="OrthoDB" id="1110209at2"/>
<organism evidence="2 3">
    <name type="scientific">Dysgonomonas macrotermitis</name>
    <dbReference type="NCBI Taxonomy" id="1346286"/>
    <lineage>
        <taxon>Bacteria</taxon>
        <taxon>Pseudomonadati</taxon>
        <taxon>Bacteroidota</taxon>
        <taxon>Bacteroidia</taxon>
        <taxon>Bacteroidales</taxon>
        <taxon>Dysgonomonadaceae</taxon>
        <taxon>Dysgonomonas</taxon>
    </lineage>
</organism>
<keyword evidence="1" id="KW-0732">Signal</keyword>
<name>A0A1M5G2K9_9BACT</name>
<sequence length="450" mass="50054">MKLSTLLSLAFALSITFGFISCDDNLNDIGGSLQPPSDLISVGTDTLAVSARTISMQDSVFAQTINGILGNYEDDIFGTTKSDYLCQLYFPKDTKFKEDLLAIDSVQFVIDYASYIGDSLAPMGLSVYKVTKELPEYFYTNADPKKYTDMKSTIASQAFSVAGSKITEISSGVIYRQVIAEMDTSFGNDLYSAMKAGTVTDDVSFNKYFPGMYVTTTFGSGTLIQALQTTVDIYYRYKTPNFDNTTDTIIKGTLSLAVTKEVNQLNRVENKNPESLFDTSSGMIYSKTPAGVYPEVVLPIKQIKQNMVSNNFASVNSAMFSVTGYTEKEPTGAFSYGRSQYLLLVNKDSVDYFFKTRSLPNSITTFTAERNTSTNTYKFGNLSRLISIYKDKNLEEDPTFVLVPVDLSYIQASIYSNPVLVNVYNKMLPTASIFRNNVDNMRLTLIYTRF</sequence>
<dbReference type="PROSITE" id="PS51257">
    <property type="entry name" value="PROKAR_LIPOPROTEIN"/>
    <property type="match status" value="1"/>
</dbReference>
<keyword evidence="3" id="KW-1185">Reference proteome</keyword>
<gene>
    <name evidence="2" type="ORF">SAMN05444362_11334</name>
</gene>
<dbReference type="STRING" id="1346286.SAMN05444362_11334"/>
<dbReference type="RefSeq" id="WP_062181109.1">
    <property type="nucleotide sequence ID" value="NZ_BBXL01000012.1"/>
</dbReference>